<protein>
    <submittedName>
        <fullName evidence="1">Uncharacterized protein</fullName>
    </submittedName>
</protein>
<evidence type="ECO:0000313" key="2">
    <source>
        <dbReference type="Proteomes" id="UP000248918"/>
    </source>
</evidence>
<gene>
    <name evidence="1" type="ORF">BX591_113140</name>
</gene>
<dbReference type="Proteomes" id="UP000248918">
    <property type="component" value="Unassembled WGS sequence"/>
</dbReference>
<dbReference type="EMBL" id="QLTK01000013">
    <property type="protein sequence ID" value="RAS27197.1"/>
    <property type="molecule type" value="Genomic_DNA"/>
</dbReference>
<name>A0A329BZF5_9BURK</name>
<proteinExistence type="predicted"/>
<reference evidence="1 2" key="1">
    <citation type="submission" date="2018-06" db="EMBL/GenBank/DDBJ databases">
        <title>Genomic Encyclopedia of Type Strains, Phase III (KMG-III): the genomes of soil and plant-associated and newly described type strains.</title>
        <authorList>
            <person name="Whitman W."/>
        </authorList>
    </citation>
    <scope>NUCLEOTIDE SEQUENCE [LARGE SCALE GENOMIC DNA]</scope>
    <source>
        <strain evidence="1 2">LMG 23644</strain>
    </source>
</reference>
<accession>A0A329BZF5</accession>
<comment type="caution">
    <text evidence="1">The sequence shown here is derived from an EMBL/GenBank/DDBJ whole genome shotgun (WGS) entry which is preliminary data.</text>
</comment>
<dbReference type="AlphaFoldDB" id="A0A329BZF5"/>
<evidence type="ECO:0000313" key="1">
    <source>
        <dbReference type="EMBL" id="RAS27197.1"/>
    </source>
</evidence>
<sequence length="53" mass="6074">MTKCSKAWARIKLRRLYEKSPPEVTQAGFLFGVTIWRFGVSLLRLQAHAVPNT</sequence>
<organism evidence="1 2">
    <name type="scientific">Paraburkholderia bryophila</name>
    <dbReference type="NCBI Taxonomy" id="420952"/>
    <lineage>
        <taxon>Bacteria</taxon>
        <taxon>Pseudomonadati</taxon>
        <taxon>Pseudomonadota</taxon>
        <taxon>Betaproteobacteria</taxon>
        <taxon>Burkholderiales</taxon>
        <taxon>Burkholderiaceae</taxon>
        <taxon>Paraburkholderia</taxon>
    </lineage>
</organism>